<keyword evidence="2" id="KW-1185">Reference proteome</keyword>
<dbReference type="AlphaFoldDB" id="A0A699YMG1"/>
<dbReference type="EMBL" id="BLLF01000383">
    <property type="protein sequence ID" value="GFH11200.1"/>
    <property type="molecule type" value="Genomic_DNA"/>
</dbReference>
<accession>A0A699YMG1</accession>
<evidence type="ECO:0000313" key="2">
    <source>
        <dbReference type="Proteomes" id="UP000485058"/>
    </source>
</evidence>
<evidence type="ECO:0000313" key="1">
    <source>
        <dbReference type="EMBL" id="GFH11200.1"/>
    </source>
</evidence>
<sequence length="70" mass="7345">MLSPNSTRLTIERGLPCVAAATKPKATTPETPLSVLALPFAKTAGSLLSKLIALSQPICTRRKPLRATAC</sequence>
<dbReference type="Proteomes" id="UP000485058">
    <property type="component" value="Unassembled WGS sequence"/>
</dbReference>
<reference evidence="1 2" key="1">
    <citation type="submission" date="2020-02" db="EMBL/GenBank/DDBJ databases">
        <title>Draft genome sequence of Haematococcus lacustris strain NIES-144.</title>
        <authorList>
            <person name="Morimoto D."/>
            <person name="Nakagawa S."/>
            <person name="Yoshida T."/>
            <person name="Sawayama S."/>
        </authorList>
    </citation>
    <scope>NUCLEOTIDE SEQUENCE [LARGE SCALE GENOMIC DNA]</scope>
    <source>
        <strain evidence="1 2">NIES-144</strain>
    </source>
</reference>
<protein>
    <submittedName>
        <fullName evidence="1">Uncharacterized protein</fullName>
    </submittedName>
</protein>
<gene>
    <name evidence="1" type="ORF">HaLaN_06667</name>
</gene>
<name>A0A699YMG1_HAELA</name>
<organism evidence="1 2">
    <name type="scientific">Haematococcus lacustris</name>
    <name type="common">Green alga</name>
    <name type="synonym">Haematococcus pluvialis</name>
    <dbReference type="NCBI Taxonomy" id="44745"/>
    <lineage>
        <taxon>Eukaryota</taxon>
        <taxon>Viridiplantae</taxon>
        <taxon>Chlorophyta</taxon>
        <taxon>core chlorophytes</taxon>
        <taxon>Chlorophyceae</taxon>
        <taxon>CS clade</taxon>
        <taxon>Chlamydomonadales</taxon>
        <taxon>Haematococcaceae</taxon>
        <taxon>Haematococcus</taxon>
    </lineage>
</organism>
<comment type="caution">
    <text evidence="1">The sequence shown here is derived from an EMBL/GenBank/DDBJ whole genome shotgun (WGS) entry which is preliminary data.</text>
</comment>
<proteinExistence type="predicted"/>